<feature type="region of interest" description="Disordered" evidence="1">
    <location>
        <begin position="1"/>
        <end position="25"/>
    </location>
</feature>
<protein>
    <submittedName>
        <fullName evidence="3">Alpha/Beta hydrolase fold</fullName>
    </submittedName>
</protein>
<organism evidence="3 4">
    <name type="scientific">Propionibacterium ruminifibrarum</name>
    <dbReference type="NCBI Taxonomy" id="1962131"/>
    <lineage>
        <taxon>Bacteria</taxon>
        <taxon>Bacillati</taxon>
        <taxon>Actinomycetota</taxon>
        <taxon>Actinomycetes</taxon>
        <taxon>Propionibacteriales</taxon>
        <taxon>Propionibacteriaceae</taxon>
        <taxon>Propionibacterium</taxon>
    </lineage>
</organism>
<dbReference type="SUPFAM" id="SSF53474">
    <property type="entry name" value="alpha/beta-Hydrolases"/>
    <property type="match status" value="1"/>
</dbReference>
<dbReference type="AlphaFoldDB" id="A0A375HZX9"/>
<keyword evidence="3" id="KW-0378">Hydrolase</keyword>
<evidence type="ECO:0000256" key="1">
    <source>
        <dbReference type="SAM" id="MobiDB-lite"/>
    </source>
</evidence>
<dbReference type="EMBL" id="OMOH01000001">
    <property type="protein sequence ID" value="SPF67311.1"/>
    <property type="molecule type" value="Genomic_DNA"/>
</dbReference>
<sequence>MATTKHNEPGGPGTEGPRVEAGRITRPDGERVFVRAWLPPAEPLAVLQISHGMAEHSKRYDRFARALTGAGWAVYASDHRGHGGTAGHLERAGVWPRGGWSVVVEDLHAVHELAVRRHPRVKQFLFGHSMGSMLAREYAMRWSEGIDGLVLAGTAADMGATAVVGRQVARAEARLRGRDHTSAVISRVNTKTYNRPFEPARTPFDWLSRDEAEVDAYIADPWCGFDCSDGLFDEILTNQSRAHSRSHVALVRRELPVLVTSGSADPVGGRDGVVDQVVGEYGIAGLTDVVGRVWDGARHELLNETNRDEITAYLIDWLERRRTGRIFD</sequence>
<proteinExistence type="predicted"/>
<evidence type="ECO:0000259" key="2">
    <source>
        <dbReference type="Pfam" id="PF12146"/>
    </source>
</evidence>
<dbReference type="Pfam" id="PF12146">
    <property type="entry name" value="Hydrolase_4"/>
    <property type="match status" value="1"/>
</dbReference>
<keyword evidence="4" id="KW-1185">Reference proteome</keyword>
<accession>A0A375HZX9</accession>
<dbReference type="RefSeq" id="WP_119714578.1">
    <property type="nucleotide sequence ID" value="NZ_OMOH01000001.1"/>
</dbReference>
<dbReference type="PANTHER" id="PTHR11614">
    <property type="entry name" value="PHOSPHOLIPASE-RELATED"/>
    <property type="match status" value="1"/>
</dbReference>
<dbReference type="InterPro" id="IPR051044">
    <property type="entry name" value="MAG_DAG_Lipase"/>
</dbReference>
<name>A0A375HZX9_9ACTN</name>
<gene>
    <name evidence="3" type="ORF">PROPJV5_0324</name>
</gene>
<evidence type="ECO:0000313" key="4">
    <source>
        <dbReference type="Proteomes" id="UP000265962"/>
    </source>
</evidence>
<dbReference type="InterPro" id="IPR022742">
    <property type="entry name" value="Hydrolase_4"/>
</dbReference>
<reference evidence="4" key="1">
    <citation type="submission" date="2018-02" db="EMBL/GenBank/DDBJ databases">
        <authorList>
            <person name="Hornung B."/>
        </authorList>
    </citation>
    <scope>NUCLEOTIDE SEQUENCE [LARGE SCALE GENOMIC DNA]</scope>
</reference>
<dbReference type="Gene3D" id="3.40.50.1820">
    <property type="entry name" value="alpha/beta hydrolase"/>
    <property type="match status" value="1"/>
</dbReference>
<feature type="domain" description="Serine aminopeptidase S33" evidence="2">
    <location>
        <begin position="42"/>
        <end position="306"/>
    </location>
</feature>
<dbReference type="OrthoDB" id="9806902at2"/>
<evidence type="ECO:0000313" key="3">
    <source>
        <dbReference type="EMBL" id="SPF67311.1"/>
    </source>
</evidence>
<dbReference type="InterPro" id="IPR029058">
    <property type="entry name" value="AB_hydrolase_fold"/>
</dbReference>
<dbReference type="Proteomes" id="UP000265962">
    <property type="component" value="Unassembled WGS sequence"/>
</dbReference>
<dbReference type="GO" id="GO:0016787">
    <property type="term" value="F:hydrolase activity"/>
    <property type="evidence" value="ECO:0007669"/>
    <property type="project" value="UniProtKB-KW"/>
</dbReference>